<dbReference type="InterPro" id="IPR027417">
    <property type="entry name" value="P-loop_NTPase"/>
</dbReference>
<dbReference type="PANTHER" id="PTHR42781">
    <property type="entry name" value="SPERMIDINE/PUTRESCINE IMPORT ATP-BINDING PROTEIN POTA"/>
    <property type="match status" value="1"/>
</dbReference>
<evidence type="ECO:0000313" key="6">
    <source>
        <dbReference type="Proteomes" id="UP000030661"/>
    </source>
</evidence>
<dbReference type="InterPro" id="IPR003439">
    <property type="entry name" value="ABC_transporter-like_ATP-bd"/>
</dbReference>
<organism evidence="5">
    <name type="scientific">Vecturithrix granuli</name>
    <dbReference type="NCBI Taxonomy" id="1499967"/>
    <lineage>
        <taxon>Bacteria</taxon>
        <taxon>Candidatus Moduliflexota</taxon>
        <taxon>Candidatus Vecturitrichia</taxon>
        <taxon>Candidatus Vecturitrichales</taxon>
        <taxon>Candidatus Vecturitrichaceae</taxon>
        <taxon>Candidatus Vecturithrix</taxon>
    </lineage>
</organism>
<dbReference type="InterPro" id="IPR003593">
    <property type="entry name" value="AAA+_ATPase"/>
</dbReference>
<name>A0A081C4J5_VECG1</name>
<feature type="domain" description="ABC transporter" evidence="4">
    <location>
        <begin position="4"/>
        <end position="234"/>
    </location>
</feature>
<evidence type="ECO:0000259" key="4">
    <source>
        <dbReference type="PROSITE" id="PS50893"/>
    </source>
</evidence>
<dbReference type="HOGENOM" id="CLU_000604_1_1_0"/>
<protein>
    <submittedName>
        <fullName evidence="5">ABC transporter, nucleotide binding/ATPase protein</fullName>
    </submittedName>
</protein>
<keyword evidence="2" id="KW-0547">Nucleotide-binding</keyword>
<dbReference type="EMBL" id="DF820470">
    <property type="protein sequence ID" value="GAK59500.1"/>
    <property type="molecule type" value="Genomic_DNA"/>
</dbReference>
<dbReference type="SMART" id="SM00382">
    <property type="entry name" value="AAA"/>
    <property type="match status" value="1"/>
</dbReference>
<dbReference type="SUPFAM" id="SSF50331">
    <property type="entry name" value="MOP-like"/>
    <property type="match status" value="1"/>
</dbReference>
<gene>
    <name evidence="5" type="ORF">U27_06485</name>
</gene>
<dbReference type="GO" id="GO:0016887">
    <property type="term" value="F:ATP hydrolysis activity"/>
    <property type="evidence" value="ECO:0007669"/>
    <property type="project" value="InterPro"/>
</dbReference>
<dbReference type="GO" id="GO:0043190">
    <property type="term" value="C:ATP-binding cassette (ABC) transporter complex"/>
    <property type="evidence" value="ECO:0007669"/>
    <property type="project" value="InterPro"/>
</dbReference>
<accession>A0A081C4J5</accession>
<dbReference type="InterPro" id="IPR050093">
    <property type="entry name" value="ABC_SmlMolc_Importer"/>
</dbReference>
<keyword evidence="1" id="KW-0813">Transport</keyword>
<dbReference type="FunFam" id="3.40.50.300:FF:000042">
    <property type="entry name" value="Maltose/maltodextrin ABC transporter, ATP-binding protein"/>
    <property type="match status" value="1"/>
</dbReference>
<dbReference type="Proteomes" id="UP000030661">
    <property type="component" value="Unassembled WGS sequence"/>
</dbReference>
<dbReference type="AlphaFoldDB" id="A0A081C4J5"/>
<sequence length="345" mass="38196">MAGICVKDLYKQFDEVVALNSVSLDIQDGEFVVLLGPSGCGKTTFLRSIAGITDPDAGSIHLGERDIVHVAPENRNIGMVFQSYALFPHMTVENNVAFGLKMRKVSRAELARRVKAALELVDLADYARRFPRQLSGGQQQRVALARAIVIEPELLLFDEPLSNLDAKLREQLREELHHLQRRLGITSVYVTHDQAEAMALADRIVVMNAGRIIETGTPVKLYRQPRYRFTAEFLGHTNVFSVETEGRRGWLAWGSEITLKQEAQGVVKVSVRPEDVKLEATAVDAHGVVETAVFMGSSITYRVMVGNLLIRAMASGNETDVIAEGQPVRVSVPRSAHVLIEEDEI</sequence>
<dbReference type="GO" id="GO:0140359">
    <property type="term" value="F:ABC-type transporter activity"/>
    <property type="evidence" value="ECO:0007669"/>
    <property type="project" value="UniProtKB-ARBA"/>
</dbReference>
<dbReference type="Pfam" id="PF08402">
    <property type="entry name" value="TOBE_2"/>
    <property type="match status" value="1"/>
</dbReference>
<dbReference type="InterPro" id="IPR013611">
    <property type="entry name" value="Transp-assoc_OB_typ2"/>
</dbReference>
<dbReference type="PROSITE" id="PS00211">
    <property type="entry name" value="ABC_TRANSPORTER_1"/>
    <property type="match status" value="1"/>
</dbReference>
<dbReference type="Pfam" id="PF00005">
    <property type="entry name" value="ABC_tran"/>
    <property type="match status" value="1"/>
</dbReference>
<evidence type="ECO:0000256" key="1">
    <source>
        <dbReference type="ARBA" id="ARBA00022448"/>
    </source>
</evidence>
<dbReference type="eggNOG" id="COG3842">
    <property type="taxonomic scope" value="Bacteria"/>
</dbReference>
<dbReference type="Gene3D" id="3.40.50.300">
    <property type="entry name" value="P-loop containing nucleotide triphosphate hydrolases"/>
    <property type="match status" value="1"/>
</dbReference>
<dbReference type="SUPFAM" id="SSF52540">
    <property type="entry name" value="P-loop containing nucleoside triphosphate hydrolases"/>
    <property type="match status" value="1"/>
</dbReference>
<keyword evidence="3" id="KW-0067">ATP-binding</keyword>
<proteinExistence type="predicted"/>
<dbReference type="STRING" id="1499967.U27_06485"/>
<evidence type="ECO:0000256" key="2">
    <source>
        <dbReference type="ARBA" id="ARBA00022741"/>
    </source>
</evidence>
<evidence type="ECO:0000256" key="3">
    <source>
        <dbReference type="ARBA" id="ARBA00022840"/>
    </source>
</evidence>
<dbReference type="PROSITE" id="PS50893">
    <property type="entry name" value="ABC_TRANSPORTER_2"/>
    <property type="match status" value="1"/>
</dbReference>
<keyword evidence="6" id="KW-1185">Reference proteome</keyword>
<reference evidence="5" key="1">
    <citation type="journal article" date="2015" name="PeerJ">
        <title>First genomic representation of candidate bacterial phylum KSB3 points to enhanced environmental sensing as a trigger of wastewater bulking.</title>
        <authorList>
            <person name="Sekiguchi Y."/>
            <person name="Ohashi A."/>
            <person name="Parks D.H."/>
            <person name="Yamauchi T."/>
            <person name="Tyson G.W."/>
            <person name="Hugenholtz P."/>
        </authorList>
    </citation>
    <scope>NUCLEOTIDE SEQUENCE [LARGE SCALE GENOMIC DNA]</scope>
</reference>
<evidence type="ECO:0000313" key="5">
    <source>
        <dbReference type="EMBL" id="GAK59500.1"/>
    </source>
</evidence>
<dbReference type="PANTHER" id="PTHR42781:SF4">
    <property type="entry name" value="SPERMIDINE_PUTRESCINE IMPORT ATP-BINDING PROTEIN POTA"/>
    <property type="match status" value="1"/>
</dbReference>
<dbReference type="GO" id="GO:0005524">
    <property type="term" value="F:ATP binding"/>
    <property type="evidence" value="ECO:0007669"/>
    <property type="project" value="UniProtKB-KW"/>
</dbReference>
<dbReference type="InterPro" id="IPR008995">
    <property type="entry name" value="Mo/tungstate-bd_C_term_dom"/>
</dbReference>
<dbReference type="InterPro" id="IPR017871">
    <property type="entry name" value="ABC_transporter-like_CS"/>
</dbReference>